<evidence type="ECO:0000313" key="7">
    <source>
        <dbReference type="EMBL" id="EHH68478.1"/>
    </source>
</evidence>
<evidence type="ECO:0000313" key="8">
    <source>
        <dbReference type="Proteomes" id="UP000004949"/>
    </source>
</evidence>
<keyword evidence="2 5" id="KW-0812">Transmembrane</keyword>
<dbReference type="InterPro" id="IPR000515">
    <property type="entry name" value="MetI-like"/>
</dbReference>
<feature type="transmembrane region" description="Helical" evidence="5">
    <location>
        <begin position="68"/>
        <end position="90"/>
    </location>
</feature>
<dbReference type="EMBL" id="AGQV01000002">
    <property type="protein sequence ID" value="EHH68478.1"/>
    <property type="molecule type" value="Genomic_DNA"/>
</dbReference>
<feature type="transmembrane region" description="Helical" evidence="5">
    <location>
        <begin position="355"/>
        <end position="379"/>
    </location>
</feature>
<keyword evidence="8" id="KW-1185">Reference proteome</keyword>
<evidence type="ECO:0000256" key="4">
    <source>
        <dbReference type="ARBA" id="ARBA00023136"/>
    </source>
</evidence>
<dbReference type="Proteomes" id="UP000004949">
    <property type="component" value="Unassembled WGS sequence"/>
</dbReference>
<dbReference type="AlphaFoldDB" id="G6XI38"/>
<evidence type="ECO:0000256" key="3">
    <source>
        <dbReference type="ARBA" id="ARBA00022989"/>
    </source>
</evidence>
<protein>
    <submittedName>
        <fullName evidence="7">Transport protein</fullName>
    </submittedName>
</protein>
<gene>
    <name evidence="7" type="ORF">GMO_12480</name>
</gene>
<dbReference type="SUPFAM" id="SSF161098">
    <property type="entry name" value="MetI-like"/>
    <property type="match status" value="2"/>
</dbReference>
<dbReference type="GO" id="GO:0055085">
    <property type="term" value="P:transmembrane transport"/>
    <property type="evidence" value="ECO:0007669"/>
    <property type="project" value="InterPro"/>
</dbReference>
<dbReference type="Pfam" id="PF00528">
    <property type="entry name" value="BPD_transp_1"/>
    <property type="match status" value="1"/>
</dbReference>
<dbReference type="GO" id="GO:0005886">
    <property type="term" value="C:plasma membrane"/>
    <property type="evidence" value="ECO:0007669"/>
    <property type="project" value="UniProtKB-SubCell"/>
</dbReference>
<evidence type="ECO:0000256" key="5">
    <source>
        <dbReference type="RuleBase" id="RU363032"/>
    </source>
</evidence>
<organism evidence="7 8">
    <name type="scientific">Gluconobacter morbifer G707</name>
    <dbReference type="NCBI Taxonomy" id="1088869"/>
    <lineage>
        <taxon>Bacteria</taxon>
        <taxon>Pseudomonadati</taxon>
        <taxon>Pseudomonadota</taxon>
        <taxon>Alphaproteobacteria</taxon>
        <taxon>Acetobacterales</taxon>
        <taxon>Acetobacteraceae</taxon>
        <taxon>Gluconobacter</taxon>
    </lineage>
</organism>
<dbReference type="PANTHER" id="PTHR42744:SF1">
    <property type="entry name" value="BINDING-PROTEIN-DEPENDENT TRANSPORT SYSTEMS INNER MEMBRANE COMPONENT"/>
    <property type="match status" value="1"/>
</dbReference>
<dbReference type="CDD" id="cd06261">
    <property type="entry name" value="TM_PBP2"/>
    <property type="match status" value="1"/>
</dbReference>
<keyword evidence="4 5" id="KW-0472">Membrane</keyword>
<keyword evidence="5" id="KW-0813">Transport</keyword>
<dbReference type="PANTHER" id="PTHR42744">
    <property type="entry name" value="BINDING-PROTEIN-DEPENDENT TRANSPORT SYSTEMS INNER MEMBRANE COMPONENT"/>
    <property type="match status" value="1"/>
</dbReference>
<dbReference type="RefSeq" id="WP_008851395.1">
    <property type="nucleotide sequence ID" value="NZ_AGQV01000002.1"/>
</dbReference>
<feature type="transmembrane region" description="Helical" evidence="5">
    <location>
        <begin position="324"/>
        <end position="343"/>
    </location>
</feature>
<feature type="transmembrane region" description="Helical" evidence="5">
    <location>
        <begin position="511"/>
        <end position="533"/>
    </location>
</feature>
<feature type="domain" description="ABC transmembrane type-1" evidence="6">
    <location>
        <begin position="353"/>
        <end position="532"/>
    </location>
</feature>
<comment type="subcellular location">
    <subcellularLocation>
        <location evidence="1 5">Cell membrane</location>
        <topology evidence="1 5">Multi-pass membrane protein</topology>
    </subcellularLocation>
</comment>
<reference evidence="7 8" key="1">
    <citation type="submission" date="2011-10" db="EMBL/GenBank/DDBJ databases">
        <title>Genome sequence of Gluconobacter morbifer G707, isolated from Drosophila gut.</title>
        <authorList>
            <person name="Lee W.-J."/>
            <person name="Kim E.-K."/>
        </authorList>
    </citation>
    <scope>NUCLEOTIDE SEQUENCE [LARGE SCALE GENOMIC DNA]</scope>
    <source>
        <strain evidence="7 8">G707</strain>
    </source>
</reference>
<name>G6XI38_9PROT</name>
<dbReference type="InterPro" id="IPR035906">
    <property type="entry name" value="MetI-like_sf"/>
</dbReference>
<comment type="similarity">
    <text evidence="5">Belongs to the binding-protein-dependent transport system permease family.</text>
</comment>
<evidence type="ECO:0000256" key="2">
    <source>
        <dbReference type="ARBA" id="ARBA00022692"/>
    </source>
</evidence>
<comment type="caution">
    <text evidence="7">The sequence shown here is derived from an EMBL/GenBank/DDBJ whole genome shotgun (WGS) entry which is preliminary data.</text>
</comment>
<dbReference type="eggNOG" id="COG4986">
    <property type="taxonomic scope" value="Bacteria"/>
</dbReference>
<sequence>MTGSPLAMPIRVMQRWKQRMSGVELSILFVLTAIALGMLPDRSAVTTLVPVLPSHPVFPLWKDFGLTFVHFFLSIGVVVTASMMLAGAASQWPRFRQILVPGLSVGRAIPGLGLIGLLAPFCSPVVTIMLVGASSMIWRVTTAILDAEDSLPAELEAVSLSLRMTGWQRFWRLLMPLAVPMSAYRAAQAIPGLWVRILSAEGLLMLLTHHDVGGCGTLALTGMMQDRPTWVFEAAAVILLLVFAVDQGLTSPMLGWAQRYRLEGPAESGRRTYSWVLKLWRNSRLLSRLSVFLRHLVSAVGNCRIGRARRFRPVMTVEPVQWPILPWFSAALLVVVLFFRHALPTLPFDLLESVLTLSHVCGALLISILLWVPLGVALGELSPQERHHVRTAIMPCSVFPAVLLYPVCRLLHLDAAAVLLFLGAHWLVGLAVLDGVEGIPSGLRQVARGLRLRGSLLWRRLLLPAIAPDLCGGLLMAAVPVWNAVMVAEAFVPSDSGLGATLLSEAMLGQVHAQIVALMLLTLLSMLLDRLVLQPLAVHAAQKYAIP</sequence>
<evidence type="ECO:0000256" key="1">
    <source>
        <dbReference type="ARBA" id="ARBA00004651"/>
    </source>
</evidence>
<dbReference type="PROSITE" id="PS50928">
    <property type="entry name" value="ABC_TM1"/>
    <property type="match status" value="1"/>
</dbReference>
<dbReference type="PATRIC" id="fig|1088869.3.peg.1252"/>
<dbReference type="OrthoDB" id="9806809at2"/>
<feature type="transmembrane region" description="Helical" evidence="5">
    <location>
        <begin position="461"/>
        <end position="482"/>
    </location>
</feature>
<feature type="transmembrane region" description="Helical" evidence="5">
    <location>
        <begin position="230"/>
        <end position="249"/>
    </location>
</feature>
<feature type="transmembrane region" description="Helical" evidence="5">
    <location>
        <begin position="391"/>
        <end position="412"/>
    </location>
</feature>
<proteinExistence type="inferred from homology"/>
<accession>G6XI38</accession>
<dbReference type="STRING" id="1088869.GMO_12480"/>
<dbReference type="Gene3D" id="1.10.3720.10">
    <property type="entry name" value="MetI-like"/>
    <property type="match status" value="2"/>
</dbReference>
<evidence type="ECO:0000259" key="6">
    <source>
        <dbReference type="PROSITE" id="PS50928"/>
    </source>
</evidence>
<keyword evidence="3 5" id="KW-1133">Transmembrane helix</keyword>
<feature type="transmembrane region" description="Helical" evidence="5">
    <location>
        <begin position="111"/>
        <end position="138"/>
    </location>
</feature>
<feature type="transmembrane region" description="Helical" evidence="5">
    <location>
        <begin position="418"/>
        <end position="440"/>
    </location>
</feature>